<dbReference type="GO" id="GO:0005737">
    <property type="term" value="C:cytoplasm"/>
    <property type="evidence" value="ECO:0007669"/>
    <property type="project" value="UniProtKB-SubCell"/>
</dbReference>
<dbReference type="GO" id="GO:0036503">
    <property type="term" value="P:ERAD pathway"/>
    <property type="evidence" value="ECO:0007669"/>
    <property type="project" value="TreeGrafter"/>
</dbReference>
<dbReference type="PANTHER" id="PTHR23346:SF19">
    <property type="entry name" value="PROTEASOME ADAPTER AND SCAFFOLD PROTEIN ECM29"/>
    <property type="match status" value="1"/>
</dbReference>
<proteinExistence type="predicted"/>
<dbReference type="Pfam" id="PF13001">
    <property type="entry name" value="ECM29_N"/>
    <property type="match status" value="1"/>
</dbReference>
<reference evidence="7 8" key="1">
    <citation type="submission" date="2019-07" db="EMBL/GenBank/DDBJ databases">
        <authorList>
            <person name="Friedrich A."/>
            <person name="Schacherer J."/>
        </authorList>
    </citation>
    <scope>NUCLEOTIDE SEQUENCE [LARGE SCALE GENOMIC DNA]</scope>
</reference>
<gene>
    <name evidence="7" type="primary">ECM29</name>
    <name evidence="7" type="ORF">DEBR0S1_27820G</name>
</gene>
<keyword evidence="8" id="KW-1185">Reference proteome</keyword>
<dbReference type="InterPro" id="IPR055443">
    <property type="entry name" value="HEAT_ECM29"/>
</dbReference>
<sequence length="1841" mass="208797">MRSSEKTLVEKVELRLALADSPEKIQQIVDTYLAPLLLKLSSKEQAVRLEVIKCIKIVLARFNAYTNLKLPVDTLIKQAKYPQVPESNDIKNVQLYSLLFASKGISRLSNLQKQELLPSLIEGISDYNQLVNARLFGILCKLIISYDKKDMNVDNGDSFRKFLQLDGKNAGYEHYLIEKFSQFMLLQPVKTDASGLIPRCSLPGLSEKESSFFTYDAGLTFNYQDLTQYKQKILLFTEFGFTKQSALIDICASADQNSSISDLASNILHRKGIESDDHFIHSFLEKLFMGDETAAVPPARVQLQAKIMEGFCKSESVLNSTNLTKIIEVGLNSSFPKLKSQTITFIRWVTMNLPSNVNSLPSEKFARTIRDNLLSEKVDEISSDMSNYLLQRRYQYEALGLILGRCPGALNMSMLRFLFDMLKTEMPELRTSVIDILSSLIVRLSEFKEKERLKKFLTEIIDSDFGCSVKPDEWECSARYIAVKFVNQAFPFHDAEARMLDILVQTKNDKPETIQEACKGLQPYLYETEHATEIKRNTGPYGNQVQFPSFESLIDIFVRKETNINLAKATKLCFETLIMNSIEGSETVITCDADWELRIDNATEFDRRTRLLLQRQIRKLCSLDDRQDMDGDICMDKVKSSDCGVNTIHYFLSTCFKYFIGSKDTDVGRLLVILVSLSPASLVDKFINQIPLLIDTLPAQFSRTVSTYVSQILGILCSSSCFTKHKLDLVFNGLLEHEQLQPLCYIVSRAMITRGTSIFSEPKFTKLLSIIHYNLQAKSSEKIYVAMDSLSQLALFGCLGPKIQILQNINDQKRKFIEELKPLLRSTHEDLAAMTWSYMSLTCLPSNLDTQVEADNITDNYTFESALFETYSTSHTNFLFSVGEAFTILAMGWNSGKLSTKFDLSDSDIQITELIPKFDHVDQILEVIFRACKSTKPKLRKAGCIWLLSMVQFCKGSPEIIHQLPRLQTIFIRYLSDREQIIQESASRGLSIVYNLGDNALKDELIHNMMLSFSDSTNTPLLTSGTIEGSTELFEPGVLGTKDGSISTYKDVLNLASEAGDPSLVYKFMSLAKNSSLWSSRKGVAYGLEAIFDRTKLDDILQKDEHLSQKLIPNLYRYRFDPNLSVSRVMNDIWDSLIVDSNSLIVNNFALIFDSLIKGMGVHEWRIRQSSAAALNDLLQRCPETNFFNKITLIWRMAFRILDDIKESVRNEGISLTKNLMQIMIHTIEKEECGSKDALEQLLPFLLGTNGILNNADDVKTFSLRVLMKIIKTRSKSLKPFAAETIKQLILLMSSIEPQAVNYLSLNADKYKLTVEDIDAQRLSLLNSSPIMEAIETLMDLLDDALMPDFLDQLSDAVKKSVNLPSKVTASKIIVDLIVKYFPLAKDYGDKLLKICMLQLKSHNSTIAGSYAVATGYCVRVSSSKKIYKLSKKLLKYYFEAPSDDNHLQLISAKTCLAIVNYSKDMFDSVDSSFAPLIFVGKHDTDHKVSSSFREAWNESNGFGVNTIKLYLSEIVKLIKTNINTNNIGLRRTLGITVTSIIQNLGKSVDAFSNCLLDLYSILLSSLVGRSYEGKETLLNSLVLLSINSAAFLNSYSELHERVTKCVLKEASRQNVGYRKYSVKALGKYLGFFTEDQKFYDAYISCMRSFLEKSYKEELDFDVDDVSISKKDDLKVRNQLRNVAFRRSLLENMTIAINEKEPNSKLIEFIFEEVFKLFTSDDCSDFRTKLVLMESLKKLIIKLDHAGVINNSKESDLLINSVLEYWQIFRKEFSTHDNIQRVVIEFIRLTTLLAEILLKKNKPFDTDEMIESLRKISIESSDPIVSCEAKKSLVGITAYEV</sequence>
<dbReference type="GO" id="GO:0000502">
    <property type="term" value="C:proteasome complex"/>
    <property type="evidence" value="ECO:0007669"/>
    <property type="project" value="UniProtKB-KW"/>
</dbReference>
<name>A0A7D9CWJ1_DEKBR</name>
<evidence type="ECO:0000256" key="2">
    <source>
        <dbReference type="ARBA" id="ARBA00022490"/>
    </source>
</evidence>
<evidence type="ECO:0000259" key="6">
    <source>
        <dbReference type="Pfam" id="PF24492"/>
    </source>
</evidence>
<evidence type="ECO:0000256" key="4">
    <source>
        <dbReference type="ARBA" id="ARBA00022942"/>
    </source>
</evidence>
<keyword evidence="3" id="KW-0677">Repeat</keyword>
<organism evidence="7 8">
    <name type="scientific">Dekkera bruxellensis</name>
    <name type="common">Brettanomyces custersii</name>
    <dbReference type="NCBI Taxonomy" id="5007"/>
    <lineage>
        <taxon>Eukaryota</taxon>
        <taxon>Fungi</taxon>
        <taxon>Dikarya</taxon>
        <taxon>Ascomycota</taxon>
        <taxon>Saccharomycotina</taxon>
        <taxon>Pichiomycetes</taxon>
        <taxon>Pichiales</taxon>
        <taxon>Pichiaceae</taxon>
        <taxon>Brettanomyces</taxon>
    </lineage>
</organism>
<feature type="domain" description="Proteasome adapter and scaffold protein ECM29 HEAT-repeat" evidence="6">
    <location>
        <begin position="1278"/>
        <end position="1439"/>
    </location>
</feature>
<evidence type="ECO:0000313" key="7">
    <source>
        <dbReference type="EMBL" id="VUG16873.1"/>
    </source>
</evidence>
<evidence type="ECO:0000256" key="1">
    <source>
        <dbReference type="ARBA" id="ARBA00004496"/>
    </source>
</evidence>
<dbReference type="EMBL" id="CABFWN010000001">
    <property type="protein sequence ID" value="VUG16873.1"/>
    <property type="molecule type" value="Genomic_DNA"/>
</dbReference>
<evidence type="ECO:0000256" key="3">
    <source>
        <dbReference type="ARBA" id="ARBA00022737"/>
    </source>
</evidence>
<keyword evidence="4" id="KW-0647">Proteasome</keyword>
<dbReference type="InterPro" id="IPR024372">
    <property type="entry name" value="Ecm29_N"/>
</dbReference>
<keyword evidence="2" id="KW-0963">Cytoplasm</keyword>
<dbReference type="Gene3D" id="1.25.10.10">
    <property type="entry name" value="Leucine-rich Repeat Variant"/>
    <property type="match status" value="3"/>
</dbReference>
<evidence type="ECO:0000259" key="5">
    <source>
        <dbReference type="Pfam" id="PF13001"/>
    </source>
</evidence>
<dbReference type="GO" id="GO:0060090">
    <property type="term" value="F:molecular adaptor activity"/>
    <property type="evidence" value="ECO:0007669"/>
    <property type="project" value="InterPro"/>
</dbReference>
<dbReference type="GO" id="GO:0005634">
    <property type="term" value="C:nucleus"/>
    <property type="evidence" value="ECO:0007669"/>
    <property type="project" value="TreeGrafter"/>
</dbReference>
<dbReference type="Proteomes" id="UP000478008">
    <property type="component" value="Unassembled WGS sequence"/>
</dbReference>
<evidence type="ECO:0000313" key="8">
    <source>
        <dbReference type="Proteomes" id="UP000478008"/>
    </source>
</evidence>
<accession>A0A7D9CWJ1</accession>
<dbReference type="Pfam" id="PF23731">
    <property type="entry name" value="ARM_ECM29_C"/>
    <property type="match status" value="1"/>
</dbReference>
<dbReference type="InterPro" id="IPR016024">
    <property type="entry name" value="ARM-type_fold"/>
</dbReference>
<dbReference type="Pfam" id="PF24492">
    <property type="entry name" value="HEAT_ECM29"/>
    <property type="match status" value="1"/>
</dbReference>
<feature type="domain" description="Proteasome component Ecm29 N-terminal" evidence="5">
    <location>
        <begin position="9"/>
        <end position="503"/>
    </location>
</feature>
<dbReference type="GO" id="GO:0043248">
    <property type="term" value="P:proteasome assembly"/>
    <property type="evidence" value="ECO:0007669"/>
    <property type="project" value="InterPro"/>
</dbReference>
<comment type="subcellular location">
    <subcellularLocation>
        <location evidence="1">Cytoplasm</location>
    </subcellularLocation>
</comment>
<dbReference type="PANTHER" id="PTHR23346">
    <property type="entry name" value="TRANSLATIONAL ACTIVATOR GCN1-RELATED"/>
    <property type="match status" value="1"/>
</dbReference>
<dbReference type="InterPro" id="IPR011989">
    <property type="entry name" value="ARM-like"/>
</dbReference>
<dbReference type="SUPFAM" id="SSF48371">
    <property type="entry name" value="ARM repeat"/>
    <property type="match status" value="3"/>
</dbReference>
<protein>
    <submittedName>
        <fullName evidence="7">DEBR0S1_27820g1_1</fullName>
    </submittedName>
</protein>